<evidence type="ECO:0008006" key="3">
    <source>
        <dbReference type="Google" id="ProtNLM"/>
    </source>
</evidence>
<organism evidence="1 2">
    <name type="scientific">Neobacillus ginsengisoli</name>
    <dbReference type="NCBI Taxonomy" id="904295"/>
    <lineage>
        <taxon>Bacteria</taxon>
        <taxon>Bacillati</taxon>
        <taxon>Bacillota</taxon>
        <taxon>Bacilli</taxon>
        <taxon>Bacillales</taxon>
        <taxon>Bacillaceae</taxon>
        <taxon>Neobacillus</taxon>
    </lineage>
</organism>
<name>A0ABT9XXM5_9BACI</name>
<proteinExistence type="predicted"/>
<comment type="caution">
    <text evidence="1">The sequence shown here is derived from an EMBL/GenBank/DDBJ whole genome shotgun (WGS) entry which is preliminary data.</text>
</comment>
<evidence type="ECO:0000313" key="1">
    <source>
        <dbReference type="EMBL" id="MDQ0200010.1"/>
    </source>
</evidence>
<reference evidence="1 2" key="1">
    <citation type="submission" date="2023-07" db="EMBL/GenBank/DDBJ databases">
        <title>Genomic Encyclopedia of Type Strains, Phase IV (KMG-IV): sequencing the most valuable type-strain genomes for metagenomic binning, comparative biology and taxonomic classification.</title>
        <authorList>
            <person name="Goeker M."/>
        </authorList>
    </citation>
    <scope>NUCLEOTIDE SEQUENCE [LARGE SCALE GENOMIC DNA]</scope>
    <source>
        <strain evidence="1 2">DSM 27594</strain>
    </source>
</reference>
<dbReference type="InterPro" id="IPR028994">
    <property type="entry name" value="Integrin_alpha_N"/>
</dbReference>
<sequence>MMKREILIIAAAFFLSSLTAITGVYAIEANAKTVTILKEETDITGDGQNEVIWLKGVPYRDKDSYLKKIYIDVAASNGKTYKFPLESGAKASLQLVDLNHDGVKDLFASVLTGGSGGITINYLFSLKDFIHTNLTVPEPLEVESRYVDGYKATINLTATGKTYEFDLNDRIKYYKKLGLYHNGKLNEPTELTVNPYSTLVPNSFKGNEMGLKGIQRITGIVNADTIAYVETYWIYLNGNWKLVNADVQKEAAQK</sequence>
<dbReference type="EMBL" id="JAUSTW010000005">
    <property type="protein sequence ID" value="MDQ0200010.1"/>
    <property type="molecule type" value="Genomic_DNA"/>
</dbReference>
<dbReference type="Proteomes" id="UP001224122">
    <property type="component" value="Unassembled WGS sequence"/>
</dbReference>
<gene>
    <name evidence="1" type="ORF">J2S10_003193</name>
</gene>
<keyword evidence="2" id="KW-1185">Reference proteome</keyword>
<protein>
    <recommendedName>
        <fullName evidence="3">VCBS repeat-containing protein</fullName>
    </recommendedName>
</protein>
<accession>A0ABT9XXM5</accession>
<dbReference type="SUPFAM" id="SSF69318">
    <property type="entry name" value="Integrin alpha N-terminal domain"/>
    <property type="match status" value="1"/>
</dbReference>
<evidence type="ECO:0000313" key="2">
    <source>
        <dbReference type="Proteomes" id="UP001224122"/>
    </source>
</evidence>